<keyword evidence="2" id="KW-1185">Reference proteome</keyword>
<sequence>MEPHIPAELKKYSDRIAAFARRPLDYPIWTVPTATRKSTTWHADNAARIQSMRIPDIAKASEFSQSRPDMLLYNLGNLEALDPSFGDRLADFTSGDDHLLLVNVSGAGKTRLVFETLARHWGAYFTCYSDVGTSPYGDADLMFAISKMETDDPLRRIWDLGPRARTSLTTLANNRRIARHQVSSVILARLLVFHVFYSAVQHIDTSPDDLKKKWLLLQLRPEVILDGCALFHRIWLSCYRLQPAVIDEQISLCMQLSGHVLEFVAVDEAQMAMQAHAQMFMSPDRHAFRPLLGELVSTFLARLPDQRLILSGTHLSTDFVDEACIATHTVRRFRSFHGLGVFNRGDAAASYIQHFLADTLEPAETKVVVGYLHGRHRFLNVFISYCLMLGANRWREILNTILRQTTGYRAPQYAHINEILLANVISNERLDACTFAPFLRRSLFATLLNGEKIILDSHKCVEGVALGIAVFASDGRSAKIYEHLVFLNLVRWLRESSMFTISALARRHLQSPTAELADSGLYYGVAAVFWDALQNREGSLRDLLRFHGTTPAWASSPASIVLPNFRTDSCAYSPPENAYHLLVQHAKTPAGVFAWFQRPIWPFLIPDPNFGADMLCLLSIGSLRLLVCFYTDHGSLASLRFKSHVVLPQPERFYEKDAESQMRLRKILSSFSPVQYPTKSGRRLQQAKYSVLRVVCFADLQDSSRDYNPPVAYFRSDLACQFSEDEIDFDVVVDYVEEHEE</sequence>
<organism evidence="1 2">
    <name type="scientific">Exidia glandulosa HHB12029</name>
    <dbReference type="NCBI Taxonomy" id="1314781"/>
    <lineage>
        <taxon>Eukaryota</taxon>
        <taxon>Fungi</taxon>
        <taxon>Dikarya</taxon>
        <taxon>Basidiomycota</taxon>
        <taxon>Agaricomycotina</taxon>
        <taxon>Agaricomycetes</taxon>
        <taxon>Auriculariales</taxon>
        <taxon>Exidiaceae</taxon>
        <taxon>Exidia</taxon>
    </lineage>
</organism>
<evidence type="ECO:0000313" key="2">
    <source>
        <dbReference type="Proteomes" id="UP000077266"/>
    </source>
</evidence>
<dbReference type="OrthoDB" id="2393824at2759"/>
<accession>A0A165MFB3</accession>
<evidence type="ECO:0000313" key="1">
    <source>
        <dbReference type="EMBL" id="KZV99185.1"/>
    </source>
</evidence>
<name>A0A165MFB3_EXIGL</name>
<gene>
    <name evidence="1" type="ORF">EXIGLDRAFT_831736</name>
</gene>
<dbReference type="Proteomes" id="UP000077266">
    <property type="component" value="Unassembled WGS sequence"/>
</dbReference>
<dbReference type="InParanoid" id="A0A165MFB3"/>
<dbReference type="AlphaFoldDB" id="A0A165MFB3"/>
<protein>
    <submittedName>
        <fullName evidence="1">Uncharacterized protein</fullName>
    </submittedName>
</protein>
<proteinExistence type="predicted"/>
<dbReference type="EMBL" id="KV425912">
    <property type="protein sequence ID" value="KZV99185.1"/>
    <property type="molecule type" value="Genomic_DNA"/>
</dbReference>
<reference evidence="1 2" key="1">
    <citation type="journal article" date="2016" name="Mol. Biol. Evol.">
        <title>Comparative Genomics of Early-Diverging Mushroom-Forming Fungi Provides Insights into the Origins of Lignocellulose Decay Capabilities.</title>
        <authorList>
            <person name="Nagy L.G."/>
            <person name="Riley R."/>
            <person name="Tritt A."/>
            <person name="Adam C."/>
            <person name="Daum C."/>
            <person name="Floudas D."/>
            <person name="Sun H."/>
            <person name="Yadav J.S."/>
            <person name="Pangilinan J."/>
            <person name="Larsson K.H."/>
            <person name="Matsuura K."/>
            <person name="Barry K."/>
            <person name="Labutti K."/>
            <person name="Kuo R."/>
            <person name="Ohm R.A."/>
            <person name="Bhattacharya S.S."/>
            <person name="Shirouzu T."/>
            <person name="Yoshinaga Y."/>
            <person name="Martin F.M."/>
            <person name="Grigoriev I.V."/>
            <person name="Hibbett D.S."/>
        </authorList>
    </citation>
    <scope>NUCLEOTIDE SEQUENCE [LARGE SCALE GENOMIC DNA]</scope>
    <source>
        <strain evidence="1 2">HHB12029</strain>
    </source>
</reference>